<dbReference type="AlphaFoldDB" id="A0A7J7MML5"/>
<keyword evidence="1" id="KW-1133">Transmembrane helix</keyword>
<protein>
    <submittedName>
        <fullName evidence="2">Uncharacterized protein</fullName>
    </submittedName>
</protein>
<keyword evidence="1" id="KW-0472">Membrane</keyword>
<gene>
    <name evidence="2" type="ORF">GIB67_004948</name>
</gene>
<feature type="non-terminal residue" evidence="2">
    <location>
        <position position="111"/>
    </location>
</feature>
<evidence type="ECO:0000256" key="1">
    <source>
        <dbReference type="SAM" id="Phobius"/>
    </source>
</evidence>
<evidence type="ECO:0000313" key="3">
    <source>
        <dbReference type="Proteomes" id="UP000541444"/>
    </source>
</evidence>
<sequence length="111" mass="12313">LTKTVDDCTVDYLHVYPISVILLNNLIACFTLFSLKSPLSKVLKITKSGSNPLLKMFPTKANPKSSLPIWQKQFISVLSVTTLSLISSEAIVLNIMITVEYCLNLHMTPNS</sequence>
<dbReference type="Proteomes" id="UP000541444">
    <property type="component" value="Unassembled WGS sequence"/>
</dbReference>
<feature type="transmembrane region" description="Helical" evidence="1">
    <location>
        <begin position="74"/>
        <end position="97"/>
    </location>
</feature>
<organism evidence="2 3">
    <name type="scientific">Kingdonia uniflora</name>
    <dbReference type="NCBI Taxonomy" id="39325"/>
    <lineage>
        <taxon>Eukaryota</taxon>
        <taxon>Viridiplantae</taxon>
        <taxon>Streptophyta</taxon>
        <taxon>Embryophyta</taxon>
        <taxon>Tracheophyta</taxon>
        <taxon>Spermatophyta</taxon>
        <taxon>Magnoliopsida</taxon>
        <taxon>Ranunculales</taxon>
        <taxon>Circaeasteraceae</taxon>
        <taxon>Kingdonia</taxon>
    </lineage>
</organism>
<reference evidence="2 3" key="1">
    <citation type="journal article" date="2020" name="IScience">
        <title>Genome Sequencing of the Endangered Kingdonia uniflora (Circaeasteraceae, Ranunculales) Reveals Potential Mechanisms of Evolutionary Specialization.</title>
        <authorList>
            <person name="Sun Y."/>
            <person name="Deng T."/>
            <person name="Zhang A."/>
            <person name="Moore M.J."/>
            <person name="Landis J.B."/>
            <person name="Lin N."/>
            <person name="Zhang H."/>
            <person name="Zhang X."/>
            <person name="Huang J."/>
            <person name="Zhang X."/>
            <person name="Sun H."/>
            <person name="Wang H."/>
        </authorList>
    </citation>
    <scope>NUCLEOTIDE SEQUENCE [LARGE SCALE GENOMIC DNA]</scope>
    <source>
        <strain evidence="2">TB1705</strain>
        <tissue evidence="2">Leaf</tissue>
    </source>
</reference>
<evidence type="ECO:0000313" key="2">
    <source>
        <dbReference type="EMBL" id="KAF6156044.1"/>
    </source>
</evidence>
<feature type="transmembrane region" description="Helical" evidence="1">
    <location>
        <begin position="12"/>
        <end position="35"/>
    </location>
</feature>
<comment type="caution">
    <text evidence="2">The sequence shown here is derived from an EMBL/GenBank/DDBJ whole genome shotgun (WGS) entry which is preliminary data.</text>
</comment>
<keyword evidence="3" id="KW-1185">Reference proteome</keyword>
<name>A0A7J7MML5_9MAGN</name>
<keyword evidence="1" id="KW-0812">Transmembrane</keyword>
<dbReference type="EMBL" id="JACGCM010001389">
    <property type="protein sequence ID" value="KAF6156044.1"/>
    <property type="molecule type" value="Genomic_DNA"/>
</dbReference>
<accession>A0A7J7MML5</accession>
<proteinExistence type="predicted"/>